<name>A0A2D0KMF1_9GAMM</name>
<dbReference type="EMBL" id="NJAJ01000027">
    <property type="protein sequence ID" value="PHM64582.1"/>
    <property type="molecule type" value="Genomic_DNA"/>
</dbReference>
<organism evidence="1 2">
    <name type="scientific">Xenorhabdus stockiae</name>
    <dbReference type="NCBI Taxonomy" id="351614"/>
    <lineage>
        <taxon>Bacteria</taxon>
        <taxon>Pseudomonadati</taxon>
        <taxon>Pseudomonadota</taxon>
        <taxon>Gammaproteobacteria</taxon>
        <taxon>Enterobacterales</taxon>
        <taxon>Morganellaceae</taxon>
        <taxon>Xenorhabdus</taxon>
    </lineage>
</organism>
<evidence type="ECO:0000313" key="2">
    <source>
        <dbReference type="Proteomes" id="UP000222366"/>
    </source>
</evidence>
<dbReference type="Proteomes" id="UP000222366">
    <property type="component" value="Unassembled WGS sequence"/>
</dbReference>
<dbReference type="RefSeq" id="WP_099125443.1">
    <property type="nucleotide sequence ID" value="NZ_CAWNRH010000101.1"/>
</dbReference>
<keyword evidence="2" id="KW-1185">Reference proteome</keyword>
<comment type="caution">
    <text evidence="1">The sequence shown here is derived from an EMBL/GenBank/DDBJ whole genome shotgun (WGS) entry which is preliminary data.</text>
</comment>
<sequence length="165" mass="18520">MTCRVQLIGIYPDAHMYITSTFYDGYAINEFTVACHGVADGLLIDGNIWPPDAVAECIQSCTTVYPLHKIHIIACNSANHDIASTAAKISSIIRDTEVKGYVGSVYINFRHEDVYQNYLASGNNSASIERYLERTAVTGRIHTNNVNNYYCIVFKNGIMERWRSI</sequence>
<protein>
    <submittedName>
        <fullName evidence="1">Uncharacterized protein</fullName>
    </submittedName>
</protein>
<reference evidence="1 2" key="1">
    <citation type="journal article" date="2017" name="Nat. Microbiol.">
        <title>Natural product diversity associated with the nematode symbionts Photorhabdus and Xenorhabdus.</title>
        <authorList>
            <person name="Tobias N.J."/>
            <person name="Wolff H."/>
            <person name="Djahanschiri B."/>
            <person name="Grundmann F."/>
            <person name="Kronenwerth M."/>
            <person name="Shi Y.M."/>
            <person name="Simonyi S."/>
            <person name="Grun P."/>
            <person name="Shapiro-Ilan D."/>
            <person name="Pidot S.J."/>
            <person name="Stinear T.P."/>
            <person name="Ebersberger I."/>
            <person name="Bode H.B."/>
        </authorList>
    </citation>
    <scope>NUCLEOTIDE SEQUENCE [LARGE SCALE GENOMIC DNA]</scope>
    <source>
        <strain evidence="1 2">DSM 17904</strain>
    </source>
</reference>
<gene>
    <name evidence="1" type="ORF">Xsto_02856</name>
</gene>
<accession>A0A2D0KMF1</accession>
<evidence type="ECO:0000313" key="1">
    <source>
        <dbReference type="EMBL" id="PHM64582.1"/>
    </source>
</evidence>
<dbReference type="AlphaFoldDB" id="A0A2D0KMF1"/>
<proteinExistence type="predicted"/>